<dbReference type="InterPro" id="IPR039561">
    <property type="entry name" value="Peptidase_M15C"/>
</dbReference>
<dbReference type="Pfam" id="PF13539">
    <property type="entry name" value="Peptidase_M15_4"/>
    <property type="match status" value="1"/>
</dbReference>
<dbReference type="PANTHER" id="PTHR34385">
    <property type="entry name" value="D-ALANYL-D-ALANINE CARBOXYPEPTIDASE"/>
    <property type="match status" value="1"/>
</dbReference>
<dbReference type="SUPFAM" id="SSF55166">
    <property type="entry name" value="Hedgehog/DD-peptidase"/>
    <property type="match status" value="1"/>
</dbReference>
<dbReference type="EMBL" id="JAGYPM010000003">
    <property type="protein sequence ID" value="MBS4191179.1"/>
    <property type="molecule type" value="Genomic_DNA"/>
</dbReference>
<evidence type="ECO:0000313" key="3">
    <source>
        <dbReference type="Proteomes" id="UP000681027"/>
    </source>
</evidence>
<evidence type="ECO:0000259" key="1">
    <source>
        <dbReference type="Pfam" id="PF13539"/>
    </source>
</evidence>
<dbReference type="PANTHER" id="PTHR34385:SF1">
    <property type="entry name" value="PEPTIDOGLYCAN L-ALANYL-D-GLUTAMATE ENDOPEPTIDASE CWLK"/>
    <property type="match status" value="1"/>
</dbReference>
<feature type="domain" description="Peptidase M15C" evidence="1">
    <location>
        <begin position="68"/>
        <end position="130"/>
    </location>
</feature>
<keyword evidence="3" id="KW-1185">Reference proteome</keyword>
<accession>A0ABS5NW69</accession>
<dbReference type="CDD" id="cd14845">
    <property type="entry name" value="L-Ala-D-Glu_peptidase_like"/>
    <property type="match status" value="1"/>
</dbReference>
<organism evidence="2 3">
    <name type="scientific">Cytobacillus citreus</name>
    <dbReference type="NCBI Taxonomy" id="2833586"/>
    <lineage>
        <taxon>Bacteria</taxon>
        <taxon>Bacillati</taxon>
        <taxon>Bacillota</taxon>
        <taxon>Bacilli</taxon>
        <taxon>Bacillales</taxon>
        <taxon>Bacillaceae</taxon>
        <taxon>Cytobacillus</taxon>
    </lineage>
</organism>
<protein>
    <submittedName>
        <fullName evidence="2">M15 family metallopeptidase</fullName>
    </submittedName>
</protein>
<dbReference type="RefSeq" id="WP_213102639.1">
    <property type="nucleotide sequence ID" value="NZ_JAGYPM010000003.1"/>
</dbReference>
<proteinExistence type="predicted"/>
<name>A0ABS5NW69_9BACI</name>
<evidence type="ECO:0000313" key="2">
    <source>
        <dbReference type="EMBL" id="MBS4191179.1"/>
    </source>
</evidence>
<comment type="caution">
    <text evidence="2">The sequence shown here is derived from an EMBL/GenBank/DDBJ whole genome shotgun (WGS) entry which is preliminary data.</text>
</comment>
<sequence>MDINYLINKANSKLINVHPSIHSKAIKLVRKCHSEGIYILITHGFRSFAEQDALYAQGRTVAGKIVTNAKGGYSYHNFGLAFDFCVLDDPTKINWNVDSRWKRVGTIGESLGLEWGGRWTGFVDYPHFQLTFGLSLADLRAGKKPPVIVCNEEDEEMLKERFEPIEHSELTSGQLNMLNRLISIGAVSETYKPSLNTLETMSIIDSAFKNSGFYDFAKKK</sequence>
<dbReference type="Proteomes" id="UP000681027">
    <property type="component" value="Unassembled WGS sequence"/>
</dbReference>
<dbReference type="Gene3D" id="3.30.1380.10">
    <property type="match status" value="1"/>
</dbReference>
<gene>
    <name evidence="2" type="ORF">KHA94_13400</name>
</gene>
<dbReference type="InterPro" id="IPR052179">
    <property type="entry name" value="DD-CPase-like"/>
</dbReference>
<reference evidence="2 3" key="1">
    <citation type="submission" date="2021-05" db="EMBL/GenBank/DDBJ databases">
        <title>Novel Bacillus species.</title>
        <authorList>
            <person name="Liu G."/>
        </authorList>
    </citation>
    <scope>NUCLEOTIDE SEQUENCE [LARGE SCALE GENOMIC DNA]</scope>
    <source>
        <strain evidence="2 3">FJAT-49705</strain>
    </source>
</reference>
<dbReference type="InterPro" id="IPR009045">
    <property type="entry name" value="Zn_M74/Hedgehog-like"/>
</dbReference>